<gene>
    <name evidence="1" type="ORF">BCV71DRAFT_147311</name>
</gene>
<name>A0A1X0RN12_RHIZD</name>
<dbReference type="EMBL" id="KV921546">
    <property type="protein sequence ID" value="ORE13331.1"/>
    <property type="molecule type" value="Genomic_DNA"/>
</dbReference>
<sequence>NEFIIETIDTHTDYLKNATSYESSLNFPMLIEKATNEDIHMKGEKPKGDYVRYTVQDMARFFDMKITK</sequence>
<evidence type="ECO:0000313" key="1">
    <source>
        <dbReference type="EMBL" id="ORE13331.1"/>
    </source>
</evidence>
<dbReference type="AlphaFoldDB" id="A0A1X0RN12"/>
<feature type="non-terminal residue" evidence="1">
    <location>
        <position position="1"/>
    </location>
</feature>
<feature type="non-terminal residue" evidence="1">
    <location>
        <position position="68"/>
    </location>
</feature>
<accession>A0A1X0RN12</accession>
<protein>
    <submittedName>
        <fullName evidence="1">Uncharacterized protein</fullName>
    </submittedName>
</protein>
<evidence type="ECO:0000313" key="2">
    <source>
        <dbReference type="Proteomes" id="UP000242381"/>
    </source>
</evidence>
<organism evidence="1 2">
    <name type="scientific">Rhizopus microsporus</name>
    <dbReference type="NCBI Taxonomy" id="58291"/>
    <lineage>
        <taxon>Eukaryota</taxon>
        <taxon>Fungi</taxon>
        <taxon>Fungi incertae sedis</taxon>
        <taxon>Mucoromycota</taxon>
        <taxon>Mucoromycotina</taxon>
        <taxon>Mucoromycetes</taxon>
        <taxon>Mucorales</taxon>
        <taxon>Mucorineae</taxon>
        <taxon>Rhizopodaceae</taxon>
        <taxon>Rhizopus</taxon>
    </lineage>
</organism>
<proteinExistence type="predicted"/>
<reference evidence="1 2" key="1">
    <citation type="journal article" date="2016" name="Proc. Natl. Acad. Sci. U.S.A.">
        <title>Lipid metabolic changes in an early divergent fungus govern the establishment of a mutualistic symbiosis with endobacteria.</title>
        <authorList>
            <person name="Lastovetsky O.A."/>
            <person name="Gaspar M.L."/>
            <person name="Mondo S.J."/>
            <person name="LaButti K.M."/>
            <person name="Sandor L."/>
            <person name="Grigoriev I.V."/>
            <person name="Henry S.A."/>
            <person name="Pawlowska T.E."/>
        </authorList>
    </citation>
    <scope>NUCLEOTIDE SEQUENCE [LARGE SCALE GENOMIC DNA]</scope>
    <source>
        <strain evidence="1 2">ATCC 11559</strain>
    </source>
</reference>
<dbReference type="Proteomes" id="UP000242381">
    <property type="component" value="Unassembled WGS sequence"/>
</dbReference>